<dbReference type="GO" id="GO:0070497">
    <property type="term" value="F:6-carboxytetrahydropterin synthase activity"/>
    <property type="evidence" value="ECO:0007669"/>
    <property type="project" value="UniProtKB-EC"/>
</dbReference>
<comment type="catalytic activity">
    <reaction evidence="7 8">
        <text>7,8-dihydroneopterin 3'-triphosphate + H2O = 6-carboxy-5,6,7,8-tetrahydropterin + triphosphate + acetaldehyde + 2 H(+)</text>
        <dbReference type="Rhea" id="RHEA:27966"/>
        <dbReference type="ChEBI" id="CHEBI:15343"/>
        <dbReference type="ChEBI" id="CHEBI:15377"/>
        <dbReference type="ChEBI" id="CHEBI:15378"/>
        <dbReference type="ChEBI" id="CHEBI:18036"/>
        <dbReference type="ChEBI" id="CHEBI:58462"/>
        <dbReference type="ChEBI" id="CHEBI:61032"/>
        <dbReference type="EC" id="4.1.2.50"/>
    </reaction>
</comment>
<feature type="active site" description="Charge relay system" evidence="9">
    <location>
        <position position="78"/>
    </location>
</feature>
<keyword evidence="4 8" id="KW-0479">Metal-binding</keyword>
<evidence type="ECO:0000256" key="2">
    <source>
        <dbReference type="ARBA" id="ARBA00008900"/>
    </source>
</evidence>
<dbReference type="InterPro" id="IPR038418">
    <property type="entry name" value="6-PTP_synth/QueD_sf"/>
</dbReference>
<reference evidence="11 12" key="1">
    <citation type="submission" date="2017-07" db="EMBL/GenBank/DDBJ databases">
        <title>Virgibacillus sp. LM2416.</title>
        <authorList>
            <person name="Tak E.J."/>
            <person name="Bae J.-W."/>
        </authorList>
    </citation>
    <scope>NUCLEOTIDE SEQUENCE [LARGE SCALE GENOMIC DNA]</scope>
    <source>
        <strain evidence="11 12">LM2416</strain>
    </source>
</reference>
<evidence type="ECO:0000256" key="10">
    <source>
        <dbReference type="PIRSR" id="PIRSR006113-2"/>
    </source>
</evidence>
<dbReference type="AlphaFoldDB" id="A0A220U370"/>
<comment type="cofactor">
    <cofactor evidence="8 10">
        <name>Zn(2+)</name>
        <dbReference type="ChEBI" id="CHEBI:29105"/>
    </cofactor>
    <text evidence="8 10">Binds 1 zinc ion per subunit.</text>
</comment>
<evidence type="ECO:0000256" key="5">
    <source>
        <dbReference type="ARBA" id="ARBA00022833"/>
    </source>
</evidence>
<sequence length="145" mass="16613">MMQQIYPVTPHPYSFEINKDFHFAAAHYIAHDDAGKCKHTHGHTYFVNITIAGDELDHTGFLVDFKAVKNLIHKRFDHGLLNDDQAFSDDEPNYFPTTEVIARTIYEVVQAHLNTLANQPACIQVYLRETPTSYCVYRPGKGDKE</sequence>
<feature type="active site" description="Proton acceptor" evidence="9">
    <location>
        <position position="37"/>
    </location>
</feature>
<dbReference type="KEGG" id="vil:CFK37_10445"/>
<dbReference type="UniPathway" id="UPA00391"/>
<dbReference type="InterPro" id="IPR007115">
    <property type="entry name" value="6-PTP_synth/QueD"/>
</dbReference>
<comment type="similarity">
    <text evidence="2 8">Belongs to the PTPS family. QueD subfamily.</text>
</comment>
<dbReference type="Proteomes" id="UP000198312">
    <property type="component" value="Chromosome"/>
</dbReference>
<dbReference type="Pfam" id="PF01242">
    <property type="entry name" value="PTPS"/>
    <property type="match status" value="1"/>
</dbReference>
<evidence type="ECO:0000256" key="6">
    <source>
        <dbReference type="ARBA" id="ARBA00023239"/>
    </source>
</evidence>
<dbReference type="EC" id="4.-.-.-" evidence="8"/>
<comment type="pathway">
    <text evidence="1 8">Purine metabolism; 7-cyano-7-deazaguanine biosynthesis.</text>
</comment>
<dbReference type="OrthoDB" id="9804698at2"/>
<feature type="binding site" evidence="10">
    <location>
        <position position="27"/>
    </location>
    <ligand>
        <name>Zn(2+)</name>
        <dbReference type="ChEBI" id="CHEBI:29105"/>
    </ligand>
</feature>
<feature type="binding site" evidence="10">
    <location>
        <position position="43"/>
    </location>
    <ligand>
        <name>Zn(2+)</name>
        <dbReference type="ChEBI" id="CHEBI:29105"/>
    </ligand>
</feature>
<dbReference type="NCBIfam" id="TIGR03367">
    <property type="entry name" value="queuosine_QueD"/>
    <property type="match status" value="1"/>
</dbReference>
<protein>
    <recommendedName>
        <fullName evidence="3 8">6-carboxy-5,6,7,8-tetrahydropterin synthase</fullName>
        <ecNumber evidence="8">4.-.-.-</ecNumber>
    </recommendedName>
</protein>
<organism evidence="11 12">
    <name type="scientific">Virgibacillus phasianinus</name>
    <dbReference type="NCBI Taxonomy" id="2017483"/>
    <lineage>
        <taxon>Bacteria</taxon>
        <taxon>Bacillati</taxon>
        <taxon>Bacillota</taxon>
        <taxon>Bacilli</taxon>
        <taxon>Bacillales</taxon>
        <taxon>Bacillaceae</taxon>
        <taxon>Virgibacillus</taxon>
    </lineage>
</organism>
<feature type="binding site" evidence="10">
    <location>
        <position position="41"/>
    </location>
    <ligand>
        <name>Zn(2+)</name>
        <dbReference type="ChEBI" id="CHEBI:29105"/>
    </ligand>
</feature>
<keyword evidence="8" id="KW-0671">Queuosine biosynthesis</keyword>
<dbReference type="GO" id="GO:0008616">
    <property type="term" value="P:tRNA queuosine(34) biosynthetic process"/>
    <property type="evidence" value="ECO:0007669"/>
    <property type="project" value="UniProtKB-KW"/>
</dbReference>
<evidence type="ECO:0000256" key="8">
    <source>
        <dbReference type="PIRNR" id="PIRNR006113"/>
    </source>
</evidence>
<keyword evidence="12" id="KW-1185">Reference proteome</keyword>
<evidence type="ECO:0000313" key="11">
    <source>
        <dbReference type="EMBL" id="ASK62537.1"/>
    </source>
</evidence>
<evidence type="ECO:0000256" key="7">
    <source>
        <dbReference type="ARBA" id="ARBA00048807"/>
    </source>
</evidence>
<feature type="active site" description="Charge relay system" evidence="9">
    <location>
        <position position="129"/>
    </location>
</feature>
<keyword evidence="5 8" id="KW-0862">Zinc</keyword>
<dbReference type="SUPFAM" id="SSF55620">
    <property type="entry name" value="Tetrahydrobiopterin biosynthesis enzymes-like"/>
    <property type="match status" value="1"/>
</dbReference>
<dbReference type="PANTHER" id="PTHR12589:SF7">
    <property type="entry name" value="6-PYRUVOYL TETRAHYDROBIOPTERIN SYNTHASE"/>
    <property type="match status" value="1"/>
</dbReference>
<dbReference type="RefSeq" id="WP_089061797.1">
    <property type="nucleotide sequence ID" value="NZ_CP022315.1"/>
</dbReference>
<evidence type="ECO:0000256" key="4">
    <source>
        <dbReference type="ARBA" id="ARBA00022723"/>
    </source>
</evidence>
<gene>
    <name evidence="11" type="primary">queD</name>
    <name evidence="11" type="ORF">CFK37_10445</name>
</gene>
<dbReference type="PANTHER" id="PTHR12589">
    <property type="entry name" value="PYRUVOYL TETRAHYDROBIOPTERIN SYNTHASE"/>
    <property type="match status" value="1"/>
</dbReference>
<keyword evidence="6 8" id="KW-0456">Lyase</keyword>
<dbReference type="Gene3D" id="3.30.479.10">
    <property type="entry name" value="6-pyruvoyl tetrahydropterin synthase/QueD"/>
    <property type="match status" value="1"/>
</dbReference>
<evidence type="ECO:0000313" key="12">
    <source>
        <dbReference type="Proteomes" id="UP000198312"/>
    </source>
</evidence>
<evidence type="ECO:0000256" key="1">
    <source>
        <dbReference type="ARBA" id="ARBA00005061"/>
    </source>
</evidence>
<dbReference type="PIRSF" id="PIRSF006113">
    <property type="entry name" value="PTP_synth"/>
    <property type="match status" value="1"/>
</dbReference>
<proteinExistence type="inferred from homology"/>
<evidence type="ECO:0000256" key="3">
    <source>
        <dbReference type="ARBA" id="ARBA00018141"/>
    </source>
</evidence>
<dbReference type="GO" id="GO:0046872">
    <property type="term" value="F:metal ion binding"/>
    <property type="evidence" value="ECO:0007669"/>
    <property type="project" value="UniProtKB-KW"/>
</dbReference>
<evidence type="ECO:0000256" key="9">
    <source>
        <dbReference type="PIRSR" id="PIRSR006113-1"/>
    </source>
</evidence>
<name>A0A220U370_9BACI</name>
<accession>A0A220U370</accession>
<dbReference type="EMBL" id="CP022315">
    <property type="protein sequence ID" value="ASK62537.1"/>
    <property type="molecule type" value="Genomic_DNA"/>
</dbReference>